<feature type="transmembrane region" description="Helical" evidence="1">
    <location>
        <begin position="79"/>
        <end position="99"/>
    </location>
</feature>
<evidence type="ECO:0000313" key="3">
    <source>
        <dbReference type="Proteomes" id="UP000013866"/>
    </source>
</evidence>
<name>A0ABN0KJ36_9ENTE</name>
<accession>A0ABN0KJ36</accession>
<sequence>MVMRMDINNRTKYLLYFVFFFLSILGLFQPVFYGGILFLSFVLFLWRFDLIQLNQLLWYGIVLSMFFGAYLSVPGHESLYLFRFLLPIYLVLFLMIGEFDFSGLKQYKLPIFCLSIFLALS</sequence>
<dbReference type="Proteomes" id="UP000013866">
    <property type="component" value="Unassembled WGS sequence"/>
</dbReference>
<keyword evidence="1" id="KW-0812">Transmembrane</keyword>
<keyword evidence="1" id="KW-0472">Membrane</keyword>
<dbReference type="EMBL" id="AJAN01000018">
    <property type="protein sequence ID" value="EOH92013.1"/>
    <property type="molecule type" value="Genomic_DNA"/>
</dbReference>
<feature type="transmembrane region" description="Helical" evidence="1">
    <location>
        <begin position="13"/>
        <end position="44"/>
    </location>
</feature>
<keyword evidence="1" id="KW-1133">Transmembrane helix</keyword>
<evidence type="ECO:0000313" key="2">
    <source>
        <dbReference type="EMBL" id="EOH92013.1"/>
    </source>
</evidence>
<comment type="caution">
    <text evidence="2">The sequence shown here is derived from an EMBL/GenBank/DDBJ whole genome shotgun (WGS) entry which is preliminary data.</text>
</comment>
<feature type="transmembrane region" description="Helical" evidence="1">
    <location>
        <begin position="56"/>
        <end position="73"/>
    </location>
</feature>
<keyword evidence="3" id="KW-1185">Reference proteome</keyword>
<gene>
    <name evidence="2" type="ORF">UAO_00684</name>
</gene>
<organism evidence="2 3">
    <name type="scientific">Enterococcus villorum ATCC 700913</name>
    <dbReference type="NCBI Taxonomy" id="1158604"/>
    <lineage>
        <taxon>Bacteria</taxon>
        <taxon>Bacillati</taxon>
        <taxon>Bacillota</taxon>
        <taxon>Bacilli</taxon>
        <taxon>Lactobacillales</taxon>
        <taxon>Enterococcaceae</taxon>
        <taxon>Enterococcus</taxon>
    </lineage>
</organism>
<evidence type="ECO:0000256" key="1">
    <source>
        <dbReference type="SAM" id="Phobius"/>
    </source>
</evidence>
<reference evidence="2 3" key="1">
    <citation type="submission" date="2013-02" db="EMBL/GenBank/DDBJ databases">
        <title>The Genome Sequence of Enterococcus villorum ATCC_700913.</title>
        <authorList>
            <consortium name="The Broad Institute Genome Sequencing Platform"/>
            <consortium name="The Broad Institute Genome Sequencing Center for Infectious Disease"/>
            <person name="Earl A.M."/>
            <person name="Gilmore M.S."/>
            <person name="Lebreton F."/>
            <person name="Walker B."/>
            <person name="Young S.K."/>
            <person name="Zeng Q."/>
            <person name="Gargeya S."/>
            <person name="Fitzgerald M."/>
            <person name="Haas B."/>
            <person name="Abouelleil A."/>
            <person name="Alvarado L."/>
            <person name="Arachchi H.M."/>
            <person name="Berlin A.M."/>
            <person name="Chapman S.B."/>
            <person name="Dewar J."/>
            <person name="Goldberg J."/>
            <person name="Griggs A."/>
            <person name="Gujja S."/>
            <person name="Hansen M."/>
            <person name="Howarth C."/>
            <person name="Imamovic A."/>
            <person name="Larimer J."/>
            <person name="McCowan C."/>
            <person name="Murphy C."/>
            <person name="Neiman D."/>
            <person name="Pearson M."/>
            <person name="Priest M."/>
            <person name="Roberts A."/>
            <person name="Saif S."/>
            <person name="Shea T."/>
            <person name="Sisk P."/>
            <person name="Sykes S."/>
            <person name="Wortman J."/>
            <person name="Nusbaum C."/>
            <person name="Birren B."/>
        </authorList>
    </citation>
    <scope>NUCLEOTIDE SEQUENCE [LARGE SCALE GENOMIC DNA]</scope>
    <source>
        <strain evidence="2 3">ATCC 700913</strain>
    </source>
</reference>
<protein>
    <submittedName>
        <fullName evidence="2">Uncharacterized protein</fullName>
    </submittedName>
</protein>
<proteinExistence type="predicted"/>